<dbReference type="Gene3D" id="3.90.1570.30">
    <property type="match status" value="1"/>
</dbReference>
<organism evidence="1 2">
    <name type="scientific">Pseudomonas putida TRO1</name>
    <dbReference type="NCBI Taxonomy" id="1227924"/>
    <lineage>
        <taxon>Bacteria</taxon>
        <taxon>Pseudomonadati</taxon>
        <taxon>Pseudomonadota</taxon>
        <taxon>Gammaproteobacteria</taxon>
        <taxon>Pseudomonadales</taxon>
        <taxon>Pseudomonadaceae</taxon>
        <taxon>Pseudomonas</taxon>
    </lineage>
</organism>
<sequence length="184" mass="20775">MARTFAGTGIMTPESKARQQIDQKLEQGGWVIQDMKQLNLSAGVGVAVREYPTDTGPADYVLFVNRNVVGVIEAKKDTAGENLTATESQTERYATANLKWRKDDTPLRFLFEATGQIIHFTDNADPAPRSREIFHFFKPETLATWLAQPESLRRRLVEQMSVDHCKALHIIERSTQKVQRASTN</sequence>
<name>A0AAD2WFE6_PSEPU</name>
<dbReference type="AlphaFoldDB" id="A0AAD2WFE6"/>
<protein>
    <submittedName>
        <fullName evidence="1">Type III restriction protein res subunit</fullName>
    </submittedName>
</protein>
<dbReference type="Proteomes" id="UP000013237">
    <property type="component" value="Unassembled WGS sequence"/>
</dbReference>
<gene>
    <name evidence="1" type="ORF">C206_02002</name>
</gene>
<comment type="caution">
    <text evidence="1">The sequence shown here is derived from an EMBL/GenBank/DDBJ whole genome shotgun (WGS) entry which is preliminary data.</text>
</comment>
<dbReference type="EMBL" id="APBQ01000010">
    <property type="protein sequence ID" value="ENY79446.1"/>
    <property type="molecule type" value="Genomic_DNA"/>
</dbReference>
<evidence type="ECO:0000313" key="2">
    <source>
        <dbReference type="Proteomes" id="UP000013237"/>
    </source>
</evidence>
<reference evidence="1 2" key="1">
    <citation type="submission" date="2013-02" db="EMBL/GenBank/DDBJ databases">
        <title>Insights into the proteome of triclosan-resistant Pseudomonas putida TRO1, isolated from activated sludge.</title>
        <authorList>
            <person name="Lolas I.B."/>
            <person name="Almeida B."/>
            <person name="Starnawski P.M."/>
            <person name="Soenderkaer M."/>
            <person name="Nielsen K.L."/>
            <person name="Nielsen J.L."/>
        </authorList>
    </citation>
    <scope>NUCLEOTIDE SEQUENCE [LARGE SCALE GENOMIC DNA]</scope>
    <source>
        <strain evidence="1 2">TRO1</strain>
    </source>
</reference>
<evidence type="ECO:0000313" key="1">
    <source>
        <dbReference type="EMBL" id="ENY79446.1"/>
    </source>
</evidence>
<accession>A0AAD2WFE6</accession>
<proteinExistence type="predicted"/>